<dbReference type="CDD" id="cd03352">
    <property type="entry name" value="LbH_LpxD"/>
    <property type="match status" value="1"/>
</dbReference>
<accession>A0ABS5BMS8</accession>
<evidence type="ECO:0000256" key="3">
    <source>
        <dbReference type="ARBA" id="ARBA00022679"/>
    </source>
</evidence>
<feature type="active site" description="Proton acceptor" evidence="7">
    <location>
        <position position="238"/>
    </location>
</feature>
<keyword evidence="4 7" id="KW-0677">Repeat</keyword>
<dbReference type="InterPro" id="IPR011004">
    <property type="entry name" value="Trimer_LpxA-like_sf"/>
</dbReference>
<dbReference type="EC" id="2.3.1.191" evidence="7"/>
<dbReference type="SUPFAM" id="SSF51161">
    <property type="entry name" value="Trimeric LpxA-like enzymes"/>
    <property type="match status" value="1"/>
</dbReference>
<protein>
    <recommendedName>
        <fullName evidence="7">UDP-3-O-acylglucosamine N-acyltransferase</fullName>
        <ecNumber evidence="7">2.3.1.191</ecNumber>
    </recommendedName>
</protein>
<evidence type="ECO:0000256" key="1">
    <source>
        <dbReference type="ARBA" id="ARBA00022516"/>
    </source>
</evidence>
<dbReference type="PANTHER" id="PTHR43378:SF2">
    <property type="entry name" value="UDP-3-O-ACYLGLUCOSAMINE N-ACYLTRANSFERASE 1, MITOCHONDRIAL-RELATED"/>
    <property type="match status" value="1"/>
</dbReference>
<dbReference type="InterPro" id="IPR001451">
    <property type="entry name" value="Hexapep"/>
</dbReference>
<keyword evidence="3 7" id="KW-0808">Transferase</keyword>
<dbReference type="PROSITE" id="PS00101">
    <property type="entry name" value="HEXAPEP_TRANSFERASES"/>
    <property type="match status" value="1"/>
</dbReference>
<comment type="caution">
    <text evidence="9">The sequence shown here is derived from an EMBL/GenBank/DDBJ whole genome shotgun (WGS) entry which is preliminary data.</text>
</comment>
<comment type="similarity">
    <text evidence="7">Belongs to the transferase hexapeptide repeat family. LpxD subfamily.</text>
</comment>
<dbReference type="InterPro" id="IPR007691">
    <property type="entry name" value="LpxD"/>
</dbReference>
<evidence type="ECO:0000256" key="2">
    <source>
        <dbReference type="ARBA" id="ARBA00022556"/>
    </source>
</evidence>
<dbReference type="RefSeq" id="WP_210653116.1">
    <property type="nucleotide sequence ID" value="NZ_JAGKQQ010000001.1"/>
</dbReference>
<evidence type="ECO:0000256" key="7">
    <source>
        <dbReference type="HAMAP-Rule" id="MF_00523"/>
    </source>
</evidence>
<dbReference type="Proteomes" id="UP000676565">
    <property type="component" value="Unassembled WGS sequence"/>
</dbReference>
<organism evidence="9 10">
    <name type="scientific">Gemmata palustris</name>
    <dbReference type="NCBI Taxonomy" id="2822762"/>
    <lineage>
        <taxon>Bacteria</taxon>
        <taxon>Pseudomonadati</taxon>
        <taxon>Planctomycetota</taxon>
        <taxon>Planctomycetia</taxon>
        <taxon>Gemmatales</taxon>
        <taxon>Gemmataceae</taxon>
        <taxon>Gemmata</taxon>
    </lineage>
</organism>
<dbReference type="InterPro" id="IPR018357">
    <property type="entry name" value="Hexapep_transf_CS"/>
</dbReference>
<comment type="pathway">
    <text evidence="7">Bacterial outer membrane biogenesis; LPS lipid A biosynthesis.</text>
</comment>
<proteinExistence type="inferred from homology"/>
<evidence type="ECO:0000313" key="10">
    <source>
        <dbReference type="Proteomes" id="UP000676565"/>
    </source>
</evidence>
<comment type="catalytic activity">
    <reaction evidence="7">
        <text>a UDP-3-O-[(3R)-3-hydroxyacyl]-alpha-D-glucosamine + a (3R)-hydroxyacyl-[ACP] = a UDP-2-N,3-O-bis[(3R)-3-hydroxyacyl]-alpha-D-glucosamine + holo-[ACP] + H(+)</text>
        <dbReference type="Rhea" id="RHEA:53836"/>
        <dbReference type="Rhea" id="RHEA-COMP:9685"/>
        <dbReference type="Rhea" id="RHEA-COMP:9945"/>
        <dbReference type="ChEBI" id="CHEBI:15378"/>
        <dbReference type="ChEBI" id="CHEBI:64479"/>
        <dbReference type="ChEBI" id="CHEBI:78827"/>
        <dbReference type="ChEBI" id="CHEBI:137740"/>
        <dbReference type="ChEBI" id="CHEBI:137748"/>
        <dbReference type="EC" id="2.3.1.191"/>
    </reaction>
</comment>
<comment type="function">
    <text evidence="7">Catalyzes the N-acylation of UDP-3-O-acylglucosamine using 3-hydroxyacyl-ACP as the acyl donor. Is involved in the biosynthesis of lipid A, a phosphorylated glycolipid that anchors the lipopolysaccharide to the outer membrane of the cell.</text>
</comment>
<dbReference type="InterPro" id="IPR020573">
    <property type="entry name" value="UDP_GlcNAc_AcTrfase_non-rep"/>
</dbReference>
<dbReference type="EMBL" id="JAGKQQ010000001">
    <property type="protein sequence ID" value="MBP3955014.1"/>
    <property type="molecule type" value="Genomic_DNA"/>
</dbReference>
<evidence type="ECO:0000256" key="4">
    <source>
        <dbReference type="ARBA" id="ARBA00022737"/>
    </source>
</evidence>
<dbReference type="Pfam" id="PF00132">
    <property type="entry name" value="Hexapep"/>
    <property type="match status" value="3"/>
</dbReference>
<dbReference type="GO" id="GO:0103118">
    <property type="term" value="F:UDP-3-O-[(3R)-3-hydroxyacyl]-glucosamine N-acyltransferase activity"/>
    <property type="evidence" value="ECO:0007669"/>
    <property type="project" value="UniProtKB-EC"/>
</dbReference>
<reference evidence="9 10" key="1">
    <citation type="submission" date="2021-04" db="EMBL/GenBank/DDBJ databases">
        <authorList>
            <person name="Ivanova A."/>
        </authorList>
    </citation>
    <scope>NUCLEOTIDE SEQUENCE [LARGE SCALE GENOMIC DNA]</scope>
    <source>
        <strain evidence="9 10">G18</strain>
    </source>
</reference>
<feature type="domain" description="UDP-3-O-[3-hydroxymyristoyl] glucosamine N-acyltransferase non-repeat region" evidence="8">
    <location>
        <begin position="22"/>
        <end position="86"/>
    </location>
</feature>
<evidence type="ECO:0000256" key="6">
    <source>
        <dbReference type="ARBA" id="ARBA00023315"/>
    </source>
</evidence>
<comment type="subunit">
    <text evidence="7">Homotrimer.</text>
</comment>
<evidence type="ECO:0000259" key="8">
    <source>
        <dbReference type="Pfam" id="PF04613"/>
    </source>
</evidence>
<gene>
    <name evidence="7 9" type="primary">lpxD</name>
    <name evidence="9" type="ORF">J8F10_06925</name>
</gene>
<keyword evidence="1 7" id="KW-0444">Lipid biosynthesis</keyword>
<dbReference type="Gene3D" id="3.40.1390.10">
    <property type="entry name" value="MurE/MurF, N-terminal domain"/>
    <property type="match status" value="1"/>
</dbReference>
<keyword evidence="10" id="KW-1185">Reference proteome</keyword>
<keyword evidence="5 7" id="KW-0443">Lipid metabolism</keyword>
<dbReference type="Gene3D" id="2.160.10.10">
    <property type="entry name" value="Hexapeptide repeat proteins"/>
    <property type="match status" value="1"/>
</dbReference>
<dbReference type="HAMAP" id="MF_00523">
    <property type="entry name" value="LpxD"/>
    <property type="match status" value="1"/>
</dbReference>
<sequence>MNVTVRQLAEWVRGEVLGDPELAISNARTLGEAQPGDITFVENEKNLSAWHTSKASAAIVPASVPVNGRPIIRVADPLMAFASIVRHLRARPTAPHGDVSAAAHIHPTAKLAPGVTVGPLAVIGEGVEVGANSVIHAGATIGRFCKIGSETTIHPRVVLYDDCVLGDRVILHAGVVIGADGFGYRTARGVHIKVPQLGWVEIESDVEIGANSTVDRGTFGPTRIGAGTKIDNLVQVGHNCQIGKHNLFCSQVGVAGSAATGDHVVLAGQVGISDHVKLGARVAVGAQSGVPADVPPDQHVFGSPATPLQEQIRMHFGLRRLPELREEVKQIKKRLDAGSVRNDD</sequence>
<dbReference type="PANTHER" id="PTHR43378">
    <property type="entry name" value="UDP-3-O-ACYLGLUCOSAMINE N-ACYLTRANSFERASE"/>
    <property type="match status" value="1"/>
</dbReference>
<dbReference type="NCBIfam" id="TIGR01853">
    <property type="entry name" value="lipid_A_lpxD"/>
    <property type="match status" value="1"/>
</dbReference>
<name>A0ABS5BMS8_9BACT</name>
<dbReference type="Pfam" id="PF04613">
    <property type="entry name" value="LpxD"/>
    <property type="match status" value="1"/>
</dbReference>
<evidence type="ECO:0000313" key="9">
    <source>
        <dbReference type="EMBL" id="MBP3955014.1"/>
    </source>
</evidence>
<dbReference type="NCBIfam" id="NF002060">
    <property type="entry name" value="PRK00892.1"/>
    <property type="match status" value="1"/>
</dbReference>
<keyword evidence="6 7" id="KW-0012">Acyltransferase</keyword>
<keyword evidence="2 7" id="KW-0441">Lipid A biosynthesis</keyword>
<evidence type="ECO:0000256" key="5">
    <source>
        <dbReference type="ARBA" id="ARBA00023098"/>
    </source>
</evidence>